<proteinExistence type="predicted"/>
<dbReference type="Proteomes" id="UP001177140">
    <property type="component" value="Unassembled WGS sequence"/>
</dbReference>
<dbReference type="Pfam" id="PF01535">
    <property type="entry name" value="PPR"/>
    <property type="match status" value="1"/>
</dbReference>
<dbReference type="EMBL" id="JAJJMA010209065">
    <property type="protein sequence ID" value="MCL7040138.1"/>
    <property type="molecule type" value="Genomic_DNA"/>
</dbReference>
<sequence>MNEGYAILPSVEHCACIVDLLGRAGLLTEAYEFIENMSVEPDAGVWGALLSACCTYENVEMAERIAEHLFRFDPQSETHYVLLSKIYAQAGSPEKAARFRKLMKDRDLKKDFWA</sequence>
<dbReference type="GO" id="GO:0009451">
    <property type="term" value="P:RNA modification"/>
    <property type="evidence" value="ECO:0007669"/>
    <property type="project" value="InterPro"/>
</dbReference>
<dbReference type="AlphaFoldDB" id="A0AA42AS00"/>
<dbReference type="Gene3D" id="1.25.40.10">
    <property type="entry name" value="Tetratricopeptide repeat domain"/>
    <property type="match status" value="1"/>
</dbReference>
<keyword evidence="3" id="KW-1185">Reference proteome</keyword>
<evidence type="ECO:0000313" key="3">
    <source>
        <dbReference type="Proteomes" id="UP001177140"/>
    </source>
</evidence>
<dbReference type="Pfam" id="PF20431">
    <property type="entry name" value="E_motif"/>
    <property type="match status" value="1"/>
</dbReference>
<reference evidence="2" key="1">
    <citation type="submission" date="2022-03" db="EMBL/GenBank/DDBJ databases">
        <title>A functionally conserved STORR gene fusion in Papaver species that diverged 16.8 million years ago.</title>
        <authorList>
            <person name="Catania T."/>
        </authorList>
    </citation>
    <scope>NUCLEOTIDE SEQUENCE</scope>
    <source>
        <strain evidence="2">S-191538</strain>
    </source>
</reference>
<keyword evidence="1" id="KW-0677">Repeat</keyword>
<dbReference type="InterPro" id="IPR046848">
    <property type="entry name" value="E_motif"/>
</dbReference>
<accession>A0AA42AS00</accession>
<evidence type="ECO:0000256" key="1">
    <source>
        <dbReference type="ARBA" id="ARBA00022737"/>
    </source>
</evidence>
<dbReference type="InterPro" id="IPR002885">
    <property type="entry name" value="PPR_rpt"/>
</dbReference>
<evidence type="ECO:0008006" key="4">
    <source>
        <dbReference type="Google" id="ProtNLM"/>
    </source>
</evidence>
<name>A0AA42AS00_PAPNU</name>
<protein>
    <recommendedName>
        <fullName evidence="4">Pentatricopeptide repeat-containing protein</fullName>
    </recommendedName>
</protein>
<organism evidence="2 3">
    <name type="scientific">Papaver nudicaule</name>
    <name type="common">Iceland poppy</name>
    <dbReference type="NCBI Taxonomy" id="74823"/>
    <lineage>
        <taxon>Eukaryota</taxon>
        <taxon>Viridiplantae</taxon>
        <taxon>Streptophyta</taxon>
        <taxon>Embryophyta</taxon>
        <taxon>Tracheophyta</taxon>
        <taxon>Spermatophyta</taxon>
        <taxon>Magnoliopsida</taxon>
        <taxon>Ranunculales</taxon>
        <taxon>Papaveraceae</taxon>
        <taxon>Papaveroideae</taxon>
        <taxon>Papaver</taxon>
    </lineage>
</organism>
<dbReference type="PANTHER" id="PTHR47926:SF454">
    <property type="entry name" value="REPEAT-CONTAINING PROTEIN, PUTATIVE-RELATED"/>
    <property type="match status" value="1"/>
</dbReference>
<dbReference type="PANTHER" id="PTHR47926">
    <property type="entry name" value="PENTATRICOPEPTIDE REPEAT-CONTAINING PROTEIN"/>
    <property type="match status" value="1"/>
</dbReference>
<evidence type="ECO:0000313" key="2">
    <source>
        <dbReference type="EMBL" id="MCL7040138.1"/>
    </source>
</evidence>
<dbReference type="GO" id="GO:0003723">
    <property type="term" value="F:RNA binding"/>
    <property type="evidence" value="ECO:0007669"/>
    <property type="project" value="InterPro"/>
</dbReference>
<gene>
    <name evidence="2" type="ORF">MKW94_030397</name>
</gene>
<dbReference type="InterPro" id="IPR011990">
    <property type="entry name" value="TPR-like_helical_dom_sf"/>
</dbReference>
<comment type="caution">
    <text evidence="2">The sequence shown here is derived from an EMBL/GenBank/DDBJ whole genome shotgun (WGS) entry which is preliminary data.</text>
</comment>
<dbReference type="InterPro" id="IPR046960">
    <property type="entry name" value="PPR_At4g14850-like_plant"/>
</dbReference>